<evidence type="ECO:0000256" key="3">
    <source>
        <dbReference type="ARBA" id="ARBA00022833"/>
    </source>
</evidence>
<evidence type="ECO:0000256" key="4">
    <source>
        <dbReference type="ARBA" id="ARBA00022884"/>
    </source>
</evidence>
<dbReference type="PANTHER" id="PTHR14089:SF6">
    <property type="entry name" value="PRE-MRNA-SPLICING FACTOR RBM22"/>
    <property type="match status" value="1"/>
</dbReference>
<dbReference type="InterPro" id="IPR035979">
    <property type="entry name" value="RBD_domain_sf"/>
</dbReference>
<dbReference type="InterPro" id="IPR000504">
    <property type="entry name" value="RRM_dom"/>
</dbReference>
<evidence type="ECO:0000256" key="5">
    <source>
        <dbReference type="PROSITE-ProRule" id="PRU00176"/>
    </source>
</evidence>
<dbReference type="AlphaFoldDB" id="A0A086JTB3"/>
<evidence type="ECO:0000256" key="6">
    <source>
        <dbReference type="PROSITE-ProRule" id="PRU00723"/>
    </source>
</evidence>
<dbReference type="VEuPathDB" id="ToxoDB:TGDOM2_254650"/>
<dbReference type="FunFam" id="3.30.70.330:FF:000476">
    <property type="entry name" value="Zinc finger CCCH domain-containing protein 4"/>
    <property type="match status" value="1"/>
</dbReference>
<dbReference type="GO" id="GO:0036002">
    <property type="term" value="F:pre-mRNA binding"/>
    <property type="evidence" value="ECO:0007669"/>
    <property type="project" value="TreeGrafter"/>
</dbReference>
<organism evidence="10 11">
    <name type="scientific">Toxoplasma gondii GAB2-2007-GAL-DOM2</name>
    <dbReference type="NCBI Taxonomy" id="1130820"/>
    <lineage>
        <taxon>Eukaryota</taxon>
        <taxon>Sar</taxon>
        <taxon>Alveolata</taxon>
        <taxon>Apicomplexa</taxon>
        <taxon>Conoidasida</taxon>
        <taxon>Coccidia</taxon>
        <taxon>Eucoccidiorida</taxon>
        <taxon>Eimeriorina</taxon>
        <taxon>Sarcocystidae</taxon>
        <taxon>Toxoplasma</taxon>
    </lineage>
</organism>
<evidence type="ECO:0000256" key="2">
    <source>
        <dbReference type="ARBA" id="ARBA00022771"/>
    </source>
</evidence>
<dbReference type="Gene3D" id="3.30.70.330">
    <property type="match status" value="1"/>
</dbReference>
<dbReference type="OrthoDB" id="10259600at2759"/>
<feature type="domain" description="C3H1-type" evidence="9">
    <location>
        <begin position="158"/>
        <end position="185"/>
    </location>
</feature>
<accession>A0A086JTB3</accession>
<dbReference type="GO" id="GO:0017070">
    <property type="term" value="F:U6 snRNA binding"/>
    <property type="evidence" value="ECO:0007669"/>
    <property type="project" value="TreeGrafter"/>
</dbReference>
<keyword evidence="4 5" id="KW-0694">RNA-binding</keyword>
<feature type="domain" description="RRM" evidence="8">
    <location>
        <begin position="233"/>
        <end position="306"/>
    </location>
</feature>
<sequence>MSGLEKSGFGIAHDFKGRTQEQSDFPILCETCLGDNPYVRMQRNREGKECRICTRPYTAFRWKPGPKARYKSTVVCQTCAKLKNVCQTCLFDLQYGLPVQVRDKLLEGAKVELPDHPLNRDYMADRLEKAADQLPYGKLEDHEGRLRAIARTQPYYRRNAPRVCTFWQRRECKRGDECPYLHQEVHHDPALANQNLRDRYSGQDDPVAEKILRLAASKPNADSVTPPADTTNTTVFVGGLTKGVTEQDLRDAFYAFGELLSIKMYRGQQFAFLCYAERSSAEEAVKQLHSNLVIKGVRLRVAWAKPSDKKKKPDDNDVTAAQEDPGVTVIPPPLPGLPSIRAPVPLPFMLDSADANRGAPVRHNVEAASGVLPPPSMYGVGGATAMYASMNPVEAEYMKR</sequence>
<dbReference type="InterPro" id="IPR036855">
    <property type="entry name" value="Znf_CCCH_sf"/>
</dbReference>
<evidence type="ECO:0000259" key="8">
    <source>
        <dbReference type="PROSITE" id="PS50102"/>
    </source>
</evidence>
<gene>
    <name evidence="10" type="ORF">TGDOM2_254650</name>
</gene>
<dbReference type="Proteomes" id="UP000028837">
    <property type="component" value="Unassembled WGS sequence"/>
</dbReference>
<evidence type="ECO:0000313" key="11">
    <source>
        <dbReference type="Proteomes" id="UP000028837"/>
    </source>
</evidence>
<dbReference type="GO" id="GO:0071006">
    <property type="term" value="C:U2-type catalytic step 1 spliceosome"/>
    <property type="evidence" value="ECO:0007669"/>
    <property type="project" value="TreeGrafter"/>
</dbReference>
<feature type="region of interest" description="Disordered" evidence="7">
    <location>
        <begin position="305"/>
        <end position="334"/>
    </location>
</feature>
<dbReference type="SUPFAM" id="SSF54928">
    <property type="entry name" value="RNA-binding domain, RBD"/>
    <property type="match status" value="1"/>
</dbReference>
<dbReference type="InterPro" id="IPR048995">
    <property type="entry name" value="STL11/RBM22-like_N"/>
</dbReference>
<reference evidence="10 11" key="1">
    <citation type="submission" date="2014-02" db="EMBL/GenBank/DDBJ databases">
        <authorList>
            <person name="Sibley D."/>
            <person name="Venepally P."/>
            <person name="Karamycheva S."/>
            <person name="Hadjithomas M."/>
            <person name="Khan A."/>
            <person name="Brunk B."/>
            <person name="Roos D."/>
            <person name="Caler E."/>
            <person name="Lorenzi H."/>
        </authorList>
    </citation>
    <scope>NUCLEOTIDE SEQUENCE [LARGE SCALE GENOMIC DNA]</scope>
    <source>
        <strain evidence="10 11">GAB2-2007-GAL-DOM2</strain>
    </source>
</reference>
<feature type="zinc finger region" description="C3H1-type" evidence="6">
    <location>
        <begin position="158"/>
        <end position="185"/>
    </location>
</feature>
<protein>
    <submittedName>
        <fullName evidence="10">Zinc finger protein</fullName>
    </submittedName>
</protein>
<comment type="caution">
    <text evidence="10">The sequence shown here is derived from an EMBL/GenBank/DDBJ whole genome shotgun (WGS) entry which is preliminary data.</text>
</comment>
<dbReference type="SUPFAM" id="SSF90229">
    <property type="entry name" value="CCCH zinc finger"/>
    <property type="match status" value="1"/>
</dbReference>
<evidence type="ECO:0000259" key="9">
    <source>
        <dbReference type="PROSITE" id="PS50103"/>
    </source>
</evidence>
<proteinExistence type="predicted"/>
<dbReference type="Pfam" id="PF00076">
    <property type="entry name" value="RRM_1"/>
    <property type="match status" value="1"/>
</dbReference>
<dbReference type="PANTHER" id="PTHR14089">
    <property type="entry name" value="PRE-MRNA-SPLICING FACTOR RBM22"/>
    <property type="match status" value="1"/>
</dbReference>
<dbReference type="SMART" id="SM00356">
    <property type="entry name" value="ZnF_C3H1"/>
    <property type="match status" value="1"/>
</dbReference>
<dbReference type="GO" id="GO:0000974">
    <property type="term" value="C:Prp19 complex"/>
    <property type="evidence" value="ECO:0007669"/>
    <property type="project" value="TreeGrafter"/>
</dbReference>
<evidence type="ECO:0000313" key="10">
    <source>
        <dbReference type="EMBL" id="KFG35381.1"/>
    </source>
</evidence>
<dbReference type="Pfam" id="PF00642">
    <property type="entry name" value="zf-CCCH"/>
    <property type="match status" value="1"/>
</dbReference>
<dbReference type="GO" id="GO:0008270">
    <property type="term" value="F:zinc ion binding"/>
    <property type="evidence" value="ECO:0007669"/>
    <property type="project" value="UniProtKB-KW"/>
</dbReference>
<keyword evidence="1 6" id="KW-0479">Metal-binding</keyword>
<evidence type="ECO:0000256" key="7">
    <source>
        <dbReference type="SAM" id="MobiDB-lite"/>
    </source>
</evidence>
<dbReference type="InterPro" id="IPR039171">
    <property type="entry name" value="Cwc2/Slt11"/>
</dbReference>
<dbReference type="Gene3D" id="4.10.1000.10">
    <property type="entry name" value="Zinc finger, CCCH-type"/>
    <property type="match status" value="1"/>
</dbReference>
<evidence type="ECO:0000256" key="1">
    <source>
        <dbReference type="ARBA" id="ARBA00022723"/>
    </source>
</evidence>
<dbReference type="PROSITE" id="PS50103">
    <property type="entry name" value="ZF_C3H1"/>
    <property type="match status" value="1"/>
</dbReference>
<keyword evidence="3 6" id="KW-0862">Zinc</keyword>
<dbReference type="InterPro" id="IPR012677">
    <property type="entry name" value="Nucleotide-bd_a/b_plait_sf"/>
</dbReference>
<dbReference type="PROSITE" id="PS50102">
    <property type="entry name" value="RRM"/>
    <property type="match status" value="1"/>
</dbReference>
<dbReference type="Pfam" id="PF21369">
    <property type="entry name" value="STL11_N"/>
    <property type="match status" value="1"/>
</dbReference>
<name>A0A086JTB3_TOXGO</name>
<dbReference type="GO" id="GO:0071007">
    <property type="term" value="C:U2-type catalytic step 2 spliceosome"/>
    <property type="evidence" value="ECO:0007669"/>
    <property type="project" value="TreeGrafter"/>
</dbReference>
<dbReference type="EMBL" id="AHZU02001173">
    <property type="protein sequence ID" value="KFG35381.1"/>
    <property type="molecule type" value="Genomic_DNA"/>
</dbReference>
<dbReference type="InterPro" id="IPR000571">
    <property type="entry name" value="Znf_CCCH"/>
</dbReference>
<keyword evidence="2 6" id="KW-0863">Zinc-finger</keyword>
<dbReference type="SMART" id="SM00360">
    <property type="entry name" value="RRM"/>
    <property type="match status" value="1"/>
</dbReference>